<protein>
    <submittedName>
        <fullName evidence="5">Periplasmic domain</fullName>
    </submittedName>
</protein>
<dbReference type="RefSeq" id="WP_016403846.1">
    <property type="nucleotide sequence ID" value="NZ_BARX01000042.1"/>
</dbReference>
<name>R9PRU3_AGAAL</name>
<reference evidence="5" key="1">
    <citation type="journal article" date="2013" name="Genome Announc.">
        <title>Draft Genome Sequence of Agarivorans albus Strain MKT 106T, an Agarolytic Marine Bacterium.</title>
        <authorList>
            <person name="Yasuike M."/>
            <person name="Nakamura Y."/>
            <person name="Kai W."/>
            <person name="Fujiwara A."/>
            <person name="Fukui Y."/>
            <person name="Satomi M."/>
            <person name="Sano M."/>
        </authorList>
    </citation>
    <scope>NUCLEOTIDE SEQUENCE [LARGE SCALE GENOMIC DNA]</scope>
</reference>
<dbReference type="PANTHER" id="PTHR35936:SF25">
    <property type="entry name" value="ABC TRANSPORTER SUBSTRATE-BINDING PROTEIN"/>
    <property type="match status" value="1"/>
</dbReference>
<dbReference type="Proteomes" id="UP000014461">
    <property type="component" value="Unassembled WGS sequence"/>
</dbReference>
<dbReference type="Gene3D" id="3.40.190.10">
    <property type="entry name" value="Periplasmic binding protein-like II"/>
    <property type="match status" value="2"/>
</dbReference>
<dbReference type="OrthoDB" id="245568at2"/>
<dbReference type="SMART" id="SM00062">
    <property type="entry name" value="PBPb"/>
    <property type="match status" value="1"/>
</dbReference>
<organism evidence="5 6">
    <name type="scientific">Agarivorans albus MKT 106</name>
    <dbReference type="NCBI Taxonomy" id="1331007"/>
    <lineage>
        <taxon>Bacteria</taxon>
        <taxon>Pseudomonadati</taxon>
        <taxon>Pseudomonadota</taxon>
        <taxon>Gammaproteobacteria</taxon>
        <taxon>Alteromonadales</taxon>
        <taxon>Alteromonadaceae</taxon>
        <taxon>Agarivorans</taxon>
    </lineage>
</organism>
<dbReference type="EMBL" id="BARX01000042">
    <property type="protein sequence ID" value="GAD04079.1"/>
    <property type="molecule type" value="Genomic_DNA"/>
</dbReference>
<dbReference type="Pfam" id="PF00497">
    <property type="entry name" value="SBP_bac_3"/>
    <property type="match status" value="1"/>
</dbReference>
<dbReference type="InterPro" id="IPR001638">
    <property type="entry name" value="Solute-binding_3/MltF_N"/>
</dbReference>
<comment type="similarity">
    <text evidence="1">Belongs to the bacterial solute-binding protein 3 family.</text>
</comment>
<comment type="caution">
    <text evidence="5">The sequence shown here is derived from an EMBL/GenBank/DDBJ whole genome shotgun (WGS) entry which is preliminary data.</text>
</comment>
<dbReference type="SUPFAM" id="SSF53850">
    <property type="entry name" value="Periplasmic binding protein-like II"/>
    <property type="match status" value="1"/>
</dbReference>
<dbReference type="AlphaFoldDB" id="R9PRU3"/>
<evidence type="ECO:0000256" key="3">
    <source>
        <dbReference type="SAM" id="SignalP"/>
    </source>
</evidence>
<feature type="signal peptide" evidence="3">
    <location>
        <begin position="1"/>
        <end position="25"/>
    </location>
</feature>
<feature type="chain" id="PRO_5004478936" evidence="3">
    <location>
        <begin position="26"/>
        <end position="256"/>
    </location>
</feature>
<dbReference type="PANTHER" id="PTHR35936">
    <property type="entry name" value="MEMBRANE-BOUND LYTIC MUREIN TRANSGLYCOSYLASE F"/>
    <property type="match status" value="1"/>
</dbReference>
<evidence type="ECO:0000256" key="1">
    <source>
        <dbReference type="ARBA" id="ARBA00010333"/>
    </source>
</evidence>
<gene>
    <name evidence="5" type="ORF">AALB_4159</name>
</gene>
<evidence type="ECO:0000313" key="5">
    <source>
        <dbReference type="EMBL" id="GAD04079.1"/>
    </source>
</evidence>
<accession>R9PRU3</accession>
<evidence type="ECO:0000313" key="6">
    <source>
        <dbReference type="Proteomes" id="UP000014461"/>
    </source>
</evidence>
<keyword evidence="2 3" id="KW-0732">Signal</keyword>
<dbReference type="STRING" id="1331007.AALB_4159"/>
<sequence length="256" mass="28878">MLAYKNTLTTLLLLVLSLPSAASQAEPLRLAADRWCPFNCQANSRSPGYIIEIAQQIFAPDYQVSLVEMPWSRALRHTQKGVYQAVVGALAGEAEGFVYPRLAIGKAQQVLVMRSDSNWQYQGVPSLEDLTIAVIADYDYNDELDAYISAHQHRRNLVVVRSEQALERMHKLLMERKIDGYVEDKSVVNYYTHQRGDNNDIRFATSFSTEPVYIAFSPDNPQSPALAHRLSEGIQGLRNSGELAKILQRYGLSDWQ</sequence>
<evidence type="ECO:0000256" key="2">
    <source>
        <dbReference type="ARBA" id="ARBA00022729"/>
    </source>
</evidence>
<keyword evidence="6" id="KW-1185">Reference proteome</keyword>
<evidence type="ECO:0000259" key="4">
    <source>
        <dbReference type="SMART" id="SM00062"/>
    </source>
</evidence>
<proteinExistence type="inferred from homology"/>
<feature type="domain" description="Solute-binding protein family 3/N-terminal" evidence="4">
    <location>
        <begin position="27"/>
        <end position="254"/>
    </location>
</feature>